<comment type="caution">
    <text evidence="9">The sequence shown here is derived from an EMBL/GenBank/DDBJ whole genome shotgun (WGS) entry which is preliminary data.</text>
</comment>
<dbReference type="RefSeq" id="WP_114568419.1">
    <property type="nucleotide sequence ID" value="NZ_CABMMS010000002.1"/>
</dbReference>
<keyword evidence="3" id="KW-0479">Metal-binding</keyword>
<keyword evidence="10" id="KW-1185">Reference proteome</keyword>
<gene>
    <name evidence="9" type="ORF">C1877_03780</name>
</gene>
<proteinExistence type="predicted"/>
<dbReference type="SUPFAM" id="SSF54862">
    <property type="entry name" value="4Fe-4S ferredoxins"/>
    <property type="match status" value="1"/>
</dbReference>
<reference evidence="9 10" key="1">
    <citation type="journal article" date="2018" name="Elife">
        <title>Discovery and characterization of a prevalent human gut bacterial enzyme sufficient for the inactivation of a family of plant toxins.</title>
        <authorList>
            <person name="Koppel N."/>
            <person name="Bisanz J.E."/>
            <person name="Pandelia M.E."/>
            <person name="Turnbaugh P.J."/>
            <person name="Balskus E.P."/>
        </authorList>
    </citation>
    <scope>NUCLEOTIDE SEQUENCE [LARGE SCALE GENOMIC DNA]</scope>
    <source>
        <strain evidence="9 10">3C</strain>
    </source>
</reference>
<keyword evidence="7" id="KW-0411">Iron-sulfur</keyword>
<keyword evidence="4" id="KW-0677">Repeat</keyword>
<dbReference type="PANTHER" id="PTHR43177">
    <property type="entry name" value="PROTEIN NRFC"/>
    <property type="match status" value="1"/>
</dbReference>
<dbReference type="GeneID" id="97354587"/>
<evidence type="ECO:0000256" key="7">
    <source>
        <dbReference type="ARBA" id="ARBA00023014"/>
    </source>
</evidence>
<evidence type="ECO:0000313" key="9">
    <source>
        <dbReference type="EMBL" id="RDB66317.1"/>
    </source>
</evidence>
<evidence type="ECO:0000256" key="5">
    <source>
        <dbReference type="ARBA" id="ARBA00022982"/>
    </source>
</evidence>
<dbReference type="InterPro" id="IPR017896">
    <property type="entry name" value="4Fe4S_Fe-S-bd"/>
</dbReference>
<dbReference type="InterPro" id="IPR050954">
    <property type="entry name" value="ET_IronSulfur_Cluster-Binding"/>
</dbReference>
<dbReference type="EMBL" id="PPTS01000002">
    <property type="protein sequence ID" value="RDB66317.1"/>
    <property type="molecule type" value="Genomic_DNA"/>
</dbReference>
<evidence type="ECO:0000313" key="10">
    <source>
        <dbReference type="Proteomes" id="UP000254000"/>
    </source>
</evidence>
<evidence type="ECO:0000256" key="2">
    <source>
        <dbReference type="ARBA" id="ARBA00022485"/>
    </source>
</evidence>
<evidence type="ECO:0000256" key="4">
    <source>
        <dbReference type="ARBA" id="ARBA00022737"/>
    </source>
</evidence>
<feature type="domain" description="4Fe-4S ferredoxin-type" evidence="8">
    <location>
        <begin position="4"/>
        <end position="32"/>
    </location>
</feature>
<dbReference type="Gene3D" id="3.30.70.20">
    <property type="match status" value="1"/>
</dbReference>
<evidence type="ECO:0000256" key="1">
    <source>
        <dbReference type="ARBA" id="ARBA00022448"/>
    </source>
</evidence>
<sequence length="111" mass="12034">MATYGLMIDNEYCTGCHTCEIACRNELSLPLGQWGIKLLEMGPWRKTDGTWEGKYVPVPTTSCNLCEGRVAAGGEPSCALHCLANAIEYGTLEELAAKMSERGAQCSVFLP</sequence>
<dbReference type="AlphaFoldDB" id="A0A369M5W1"/>
<evidence type="ECO:0000256" key="3">
    <source>
        <dbReference type="ARBA" id="ARBA00022723"/>
    </source>
</evidence>
<dbReference type="PROSITE" id="PS51379">
    <property type="entry name" value="4FE4S_FER_2"/>
    <property type="match status" value="1"/>
</dbReference>
<dbReference type="GO" id="GO:0051539">
    <property type="term" value="F:4 iron, 4 sulfur cluster binding"/>
    <property type="evidence" value="ECO:0007669"/>
    <property type="project" value="UniProtKB-KW"/>
</dbReference>
<keyword evidence="5" id="KW-0249">Electron transport</keyword>
<name>A0A369M5W1_9ACTN</name>
<keyword evidence="2" id="KW-0004">4Fe-4S</keyword>
<accession>A0A369M5W1</accession>
<organism evidence="9 10">
    <name type="scientific">Gordonibacter pamelaeae</name>
    <dbReference type="NCBI Taxonomy" id="471189"/>
    <lineage>
        <taxon>Bacteria</taxon>
        <taxon>Bacillati</taxon>
        <taxon>Actinomycetota</taxon>
        <taxon>Coriobacteriia</taxon>
        <taxon>Eggerthellales</taxon>
        <taxon>Eggerthellaceae</taxon>
        <taxon>Gordonibacter</taxon>
    </lineage>
</organism>
<protein>
    <submittedName>
        <fullName evidence="9">Oxidoreductase</fullName>
    </submittedName>
</protein>
<dbReference type="PANTHER" id="PTHR43177:SF5">
    <property type="entry name" value="ANAEROBIC DIMETHYL SULFOXIDE REDUCTASE CHAIN B-RELATED"/>
    <property type="match status" value="1"/>
</dbReference>
<keyword evidence="6" id="KW-0408">Iron</keyword>
<dbReference type="OrthoDB" id="5432641at2"/>
<dbReference type="Proteomes" id="UP000254000">
    <property type="component" value="Unassembled WGS sequence"/>
</dbReference>
<evidence type="ECO:0000256" key="6">
    <source>
        <dbReference type="ARBA" id="ARBA00023004"/>
    </source>
</evidence>
<dbReference type="GO" id="GO:0046872">
    <property type="term" value="F:metal ion binding"/>
    <property type="evidence" value="ECO:0007669"/>
    <property type="project" value="UniProtKB-KW"/>
</dbReference>
<evidence type="ECO:0000259" key="8">
    <source>
        <dbReference type="PROSITE" id="PS51379"/>
    </source>
</evidence>
<keyword evidence="1" id="KW-0813">Transport</keyword>